<keyword evidence="6" id="KW-0269">Exonuclease</keyword>
<evidence type="ECO:0000256" key="6">
    <source>
        <dbReference type="ARBA" id="ARBA00022839"/>
    </source>
</evidence>
<dbReference type="PROSITE" id="PS51198">
    <property type="entry name" value="UVRD_HELICASE_ATP_BIND"/>
    <property type="match status" value="1"/>
</dbReference>
<dbReference type="InterPro" id="IPR014016">
    <property type="entry name" value="UvrD-like_ATP-bd"/>
</dbReference>
<dbReference type="Pfam" id="PF00580">
    <property type="entry name" value="UvrD-helicase"/>
    <property type="match status" value="1"/>
</dbReference>
<feature type="domain" description="UvrD-like helicase C-terminal" evidence="17">
    <location>
        <begin position="420"/>
        <end position="718"/>
    </location>
</feature>
<comment type="catalytic activity">
    <reaction evidence="11">
        <text>Couples ATP hydrolysis with the unwinding of duplex DNA by translocating in the 3'-5' direction.</text>
        <dbReference type="EC" id="5.6.2.4"/>
    </reaction>
</comment>
<evidence type="ECO:0000256" key="9">
    <source>
        <dbReference type="ARBA" id="ARBA00023204"/>
    </source>
</evidence>
<dbReference type="PROSITE" id="PS51217">
    <property type="entry name" value="UVRD_HELICASE_CTER"/>
    <property type="match status" value="1"/>
</dbReference>
<keyword evidence="15" id="KW-0175">Coiled coil</keyword>
<evidence type="ECO:0000313" key="19">
    <source>
        <dbReference type="Proteomes" id="UP000326169"/>
    </source>
</evidence>
<accession>A0A5M3TBW0</accession>
<reference evidence="18 19" key="1">
    <citation type="journal article" date="2019" name="J Genomics">
        <title>The Draft Genome of a Hydrogen-producing Cyanobacterium, Arthrospira platensis NIES-46.</title>
        <authorList>
            <person name="Suzuki S."/>
            <person name="Yamaguchi H."/>
            <person name="Kawachi M."/>
        </authorList>
    </citation>
    <scope>NUCLEOTIDE SEQUENCE [LARGE SCALE GENOMIC DNA]</scope>
    <source>
        <strain evidence="18 19">NIES-46</strain>
    </source>
</reference>
<evidence type="ECO:0000313" key="18">
    <source>
        <dbReference type="EMBL" id="GCE96182.1"/>
    </source>
</evidence>
<evidence type="ECO:0000256" key="1">
    <source>
        <dbReference type="ARBA" id="ARBA00022722"/>
    </source>
</evidence>
<feature type="binding site" evidence="14">
    <location>
        <begin position="21"/>
        <end position="28"/>
    </location>
    <ligand>
        <name>ATP</name>
        <dbReference type="ChEBI" id="CHEBI:30616"/>
    </ligand>
</feature>
<organism evidence="18 19">
    <name type="scientific">Limnospira platensis NIES-46</name>
    <dbReference type="NCBI Taxonomy" id="1236695"/>
    <lineage>
        <taxon>Bacteria</taxon>
        <taxon>Bacillati</taxon>
        <taxon>Cyanobacteriota</taxon>
        <taxon>Cyanophyceae</taxon>
        <taxon>Oscillatoriophycideae</taxon>
        <taxon>Oscillatoriales</taxon>
        <taxon>Sirenicapillariaceae</taxon>
        <taxon>Limnospira</taxon>
    </lineage>
</organism>
<evidence type="ECO:0000256" key="2">
    <source>
        <dbReference type="ARBA" id="ARBA00022741"/>
    </source>
</evidence>
<evidence type="ECO:0000259" key="17">
    <source>
        <dbReference type="PROSITE" id="PS51217"/>
    </source>
</evidence>
<dbReference type="InterPro" id="IPR027417">
    <property type="entry name" value="P-loop_NTPase"/>
</dbReference>
<dbReference type="Pfam" id="PF13361">
    <property type="entry name" value="UvrD_C"/>
    <property type="match status" value="1"/>
</dbReference>
<dbReference type="EC" id="5.6.2.4" evidence="12"/>
<evidence type="ECO:0000256" key="5">
    <source>
        <dbReference type="ARBA" id="ARBA00022806"/>
    </source>
</evidence>
<keyword evidence="1" id="KW-0540">Nuclease</keyword>
<dbReference type="CDD" id="cd17932">
    <property type="entry name" value="DEXQc_UvrD"/>
    <property type="match status" value="1"/>
</dbReference>
<evidence type="ECO:0000259" key="16">
    <source>
        <dbReference type="PROSITE" id="PS51198"/>
    </source>
</evidence>
<dbReference type="Gene3D" id="3.40.50.300">
    <property type="entry name" value="P-loop containing nucleotide triphosphate hydrolases"/>
    <property type="match status" value="4"/>
</dbReference>
<dbReference type="RefSeq" id="WP_014277132.1">
    <property type="nucleotide sequence ID" value="NZ_BIMW01000174.1"/>
</dbReference>
<dbReference type="InterPro" id="IPR038726">
    <property type="entry name" value="PDDEXK_AddAB-type"/>
</dbReference>
<dbReference type="GeneID" id="301685016"/>
<evidence type="ECO:0000256" key="14">
    <source>
        <dbReference type="PROSITE-ProRule" id="PRU00560"/>
    </source>
</evidence>
<keyword evidence="4 14" id="KW-0378">Hydrolase</keyword>
<dbReference type="InterPro" id="IPR011335">
    <property type="entry name" value="Restrct_endonuc-II-like"/>
</dbReference>
<keyword evidence="19" id="KW-1185">Reference proteome</keyword>
<evidence type="ECO:0000256" key="7">
    <source>
        <dbReference type="ARBA" id="ARBA00022840"/>
    </source>
</evidence>
<dbReference type="PANTHER" id="PTHR11070:SF48">
    <property type="entry name" value="ATP-DEPENDENT HELICASE_NUCLEASE SUBUNIT A"/>
    <property type="match status" value="1"/>
</dbReference>
<evidence type="ECO:0000256" key="10">
    <source>
        <dbReference type="ARBA" id="ARBA00023235"/>
    </source>
</evidence>
<keyword evidence="5 14" id="KW-0347">Helicase</keyword>
<keyword evidence="8" id="KW-0238">DNA-binding</keyword>
<evidence type="ECO:0000256" key="15">
    <source>
        <dbReference type="SAM" id="Coils"/>
    </source>
</evidence>
<dbReference type="GO" id="GO:0004386">
    <property type="term" value="F:helicase activity"/>
    <property type="evidence" value="ECO:0007669"/>
    <property type="project" value="UniProtKB-KW"/>
</dbReference>
<dbReference type="InterPro" id="IPR014017">
    <property type="entry name" value="DNA_helicase_UvrD-like_C"/>
</dbReference>
<evidence type="ECO:0000256" key="11">
    <source>
        <dbReference type="ARBA" id="ARBA00034617"/>
    </source>
</evidence>
<evidence type="ECO:0000256" key="8">
    <source>
        <dbReference type="ARBA" id="ARBA00023125"/>
    </source>
</evidence>
<evidence type="ECO:0000256" key="3">
    <source>
        <dbReference type="ARBA" id="ARBA00022763"/>
    </source>
</evidence>
<name>A0A5M3TBW0_LIMPL</name>
<protein>
    <recommendedName>
        <fullName evidence="12">DNA 3'-5' helicase</fullName>
        <ecNumber evidence="12">5.6.2.4</ecNumber>
    </recommendedName>
</protein>
<comment type="catalytic activity">
    <reaction evidence="13">
        <text>ATP + H2O = ADP + phosphate + H(+)</text>
        <dbReference type="Rhea" id="RHEA:13065"/>
        <dbReference type="ChEBI" id="CHEBI:15377"/>
        <dbReference type="ChEBI" id="CHEBI:15378"/>
        <dbReference type="ChEBI" id="CHEBI:30616"/>
        <dbReference type="ChEBI" id="CHEBI:43474"/>
        <dbReference type="ChEBI" id="CHEBI:456216"/>
        <dbReference type="EC" id="5.6.2.4"/>
    </reaction>
</comment>
<evidence type="ECO:0000256" key="4">
    <source>
        <dbReference type="ARBA" id="ARBA00022801"/>
    </source>
</evidence>
<dbReference type="SUPFAM" id="SSF52980">
    <property type="entry name" value="Restriction endonuclease-like"/>
    <property type="match status" value="1"/>
</dbReference>
<gene>
    <name evidence="18" type="ORF">NIES46_42500</name>
</gene>
<keyword evidence="2 14" id="KW-0547">Nucleotide-binding</keyword>
<dbReference type="Gene3D" id="3.90.320.10">
    <property type="match status" value="1"/>
</dbReference>
<dbReference type="Pfam" id="PF12705">
    <property type="entry name" value="PDDEXK_1"/>
    <property type="match status" value="1"/>
</dbReference>
<feature type="coiled-coil region" evidence="15">
    <location>
        <begin position="249"/>
        <end position="315"/>
    </location>
</feature>
<evidence type="ECO:0000256" key="12">
    <source>
        <dbReference type="ARBA" id="ARBA00034808"/>
    </source>
</evidence>
<comment type="caution">
    <text evidence="18">The sequence shown here is derived from an EMBL/GenBank/DDBJ whole genome shotgun (WGS) entry which is preliminary data.</text>
</comment>
<evidence type="ECO:0000256" key="13">
    <source>
        <dbReference type="ARBA" id="ARBA00048988"/>
    </source>
</evidence>
<dbReference type="Proteomes" id="UP000326169">
    <property type="component" value="Unassembled WGS sequence"/>
</dbReference>
<dbReference type="SUPFAM" id="SSF52540">
    <property type="entry name" value="P-loop containing nucleoside triphosphate hydrolases"/>
    <property type="match status" value="1"/>
</dbReference>
<feature type="domain" description="UvrD-like helicase ATP-binding" evidence="16">
    <location>
        <begin position="1"/>
        <end position="419"/>
    </location>
</feature>
<dbReference type="PANTHER" id="PTHR11070">
    <property type="entry name" value="UVRD / RECB / PCRA DNA HELICASE FAMILY MEMBER"/>
    <property type="match status" value="1"/>
</dbReference>
<keyword evidence="10" id="KW-0413">Isomerase</keyword>
<dbReference type="InterPro" id="IPR000212">
    <property type="entry name" value="DNA_helicase_UvrD/REP"/>
</dbReference>
<proteinExistence type="predicted"/>
<keyword evidence="3" id="KW-0227">DNA damage</keyword>
<dbReference type="EMBL" id="BIMW01000174">
    <property type="protein sequence ID" value="GCE96182.1"/>
    <property type="molecule type" value="Genomic_DNA"/>
</dbReference>
<sequence>MSLTNAQQAAATSPQSIMVTAGAGTGKTYMLVERYLYYLREKGLSPLEIVAVTFTEKAAQELRSRIRSQVRQQLPNRPDILAELEAAPISTIHALASRICREHPQAAKVPADFQILEYLEGKIWLYEGLETALSKLPIQVFETIDYSLLSRILATFLDDPLMAERSLNQQIDWSELAQKLRDRALEDLINHPQWRELKDILTSNIGKPEDKLEVIRQATVSAMLSLENGDNVSENLQVFNKINIRYGSKKNWGENLQTVKDALKALREELVKPCIKENLINAEVGEADHKLAEMLAALKEAYREVKDYLQQLKWQARVLTFADLEIGALTALQNNPTIQLYYQQRWRTFLVDEFQDTNPIQGEILELLTQTADLTIVGDKKQSIYGFRRADIQVFNKFRKRIIDNQGDEIILNQSFRTHQQLINQINQVFSPLLGDLRQDLEAVRIDSPSPRETLQIFVIPKTAETDVTQRRIAEGKLIAKTLKEMLDNQTPVFDKETQQLRPIQPGDIAILTRTWGPLDSYGEALAAAQIPLAPSGGGNLLETQEAKDAWSLLKFLADPGDDIALVALLRSPFFTISDRLLFKVSSNLKLSHQSTSENMSWWKFLNSGSPVEFTKAIDPLKRLLKKRHIEPPSRLLQIADRLTGYTATIANLPASNRRLADFNGFRELVQILEQGTDDLFGVVRRLKRLKDKAVTVERPPINTSNAVSLMTIFAAKGLEWPMVVVADLSRPTPNSSVPVYFDPEYGVAIACKDEDQDRKDPVIYNWLKYRHQQREEAEALRILYVALTRSRDYILLTASQEKGNYLNKLYLGLQAANIPITTLEINSDDIIPPVPPSPLPPAINPPLLTEAMTSGLFELPVTSLSEYKRCPTRFKFIYILGHPGFSEEANQGMRIGQLVHKALEYDIRDIDKLQKFAEYGTDEQLLSEAICLAIDFDNTEEFKIFRDHEINREIELKLDILGVSFNGIADLIGDNWVLDYKSDRVMRPEHHNLQLWAYAKALNYSEAHIAYLRHKQLYTLPPKLLEKTAHEAESIVRDIVEGHYPPKPSLENCQTCRYREICEHRYDAI</sequence>
<keyword evidence="7 14" id="KW-0067">ATP-binding</keyword>
<keyword evidence="9" id="KW-0234">DNA repair</keyword>
<dbReference type="InterPro" id="IPR011604">
    <property type="entry name" value="PDDEXK-like_dom_sf"/>
</dbReference>